<dbReference type="EMBL" id="OD008352">
    <property type="protein sequence ID" value="CAD7414829.1"/>
    <property type="molecule type" value="Genomic_DNA"/>
</dbReference>
<name>A0A7R9DHH0_TIMPO</name>
<reference evidence="1" key="1">
    <citation type="submission" date="2020-11" db="EMBL/GenBank/DDBJ databases">
        <authorList>
            <person name="Tran Van P."/>
        </authorList>
    </citation>
    <scope>NUCLEOTIDE SEQUENCE</scope>
</reference>
<organism evidence="1">
    <name type="scientific">Timema poppense</name>
    <name type="common">Walking stick</name>
    <dbReference type="NCBI Taxonomy" id="170557"/>
    <lineage>
        <taxon>Eukaryota</taxon>
        <taxon>Metazoa</taxon>
        <taxon>Ecdysozoa</taxon>
        <taxon>Arthropoda</taxon>
        <taxon>Hexapoda</taxon>
        <taxon>Insecta</taxon>
        <taxon>Pterygota</taxon>
        <taxon>Neoptera</taxon>
        <taxon>Polyneoptera</taxon>
        <taxon>Phasmatodea</taxon>
        <taxon>Timematodea</taxon>
        <taxon>Timematoidea</taxon>
        <taxon>Timematidae</taxon>
        <taxon>Timema</taxon>
    </lineage>
</organism>
<proteinExistence type="predicted"/>
<gene>
    <name evidence="1" type="ORF">TPSB3V08_LOCUS9924</name>
</gene>
<sequence length="155" mass="17937">MNTRNTPTLIKHEPSRLLRNVDRSRLTDIQLGLATEQLTTIAINFGVIIDENLNWTDQEPWKWFTRGGDPFNLEEEVQVFEVIFQDCSNQAQGDLNVFHVFKNATTNVQQQGLCLAHPFHLFTHLVCIEHRTPADVLEEPSYSLILFKRIAQIHQ</sequence>
<protein>
    <submittedName>
        <fullName evidence="1">Uncharacterized protein</fullName>
    </submittedName>
</protein>
<accession>A0A7R9DHH0</accession>
<evidence type="ECO:0000313" key="1">
    <source>
        <dbReference type="EMBL" id="CAD7414829.1"/>
    </source>
</evidence>
<dbReference type="AlphaFoldDB" id="A0A7R9DHH0"/>